<dbReference type="PROSITE" id="PS51431">
    <property type="entry name" value="KAIA_C"/>
    <property type="match status" value="1"/>
</dbReference>
<organism evidence="2 3">
    <name type="scientific">Paenibacillus algicola</name>
    <dbReference type="NCBI Taxonomy" id="2565926"/>
    <lineage>
        <taxon>Bacteria</taxon>
        <taxon>Bacillati</taxon>
        <taxon>Bacillota</taxon>
        <taxon>Bacilli</taxon>
        <taxon>Bacillales</taxon>
        <taxon>Paenibacillaceae</taxon>
        <taxon>Paenibacillus</taxon>
    </lineage>
</organism>
<evidence type="ECO:0000313" key="2">
    <source>
        <dbReference type="EMBL" id="QCT03993.1"/>
    </source>
</evidence>
<dbReference type="InterPro" id="IPR020856">
    <property type="entry name" value="Circadian_clock_protein_KaiA_C"/>
</dbReference>
<dbReference type="Proteomes" id="UP000300879">
    <property type="component" value="Chromosome"/>
</dbReference>
<gene>
    <name evidence="2" type="ORF">E6C60_3282</name>
</gene>
<dbReference type="Pfam" id="PF04134">
    <property type="entry name" value="DCC1-like"/>
    <property type="match status" value="1"/>
</dbReference>
<dbReference type="AlphaFoldDB" id="A0A4P8XNI1"/>
<keyword evidence="3" id="KW-1185">Reference proteome</keyword>
<name>A0A4P8XNI1_9BACL</name>
<dbReference type="InterPro" id="IPR052927">
    <property type="entry name" value="DCC_oxidoreductase"/>
</dbReference>
<feature type="domain" description="KaiA C-terminal" evidence="1">
    <location>
        <begin position="1"/>
        <end position="25"/>
    </location>
</feature>
<accession>A0A4P8XNI1</accession>
<reference evidence="2 3" key="1">
    <citation type="submission" date="2019-05" db="EMBL/GenBank/DDBJ databases">
        <authorList>
            <person name="Chen C."/>
        </authorList>
    </citation>
    <scope>NUCLEOTIDE SEQUENCE [LARGE SCALE GENOMIC DNA]</scope>
    <source>
        <strain evidence="2 3">HB172198</strain>
    </source>
</reference>
<dbReference type="RefSeq" id="WP_397331284.1">
    <property type="nucleotide sequence ID" value="NZ_CP040396.1"/>
</dbReference>
<dbReference type="InterPro" id="IPR007263">
    <property type="entry name" value="DCC1-like"/>
</dbReference>
<dbReference type="GO" id="GO:0007623">
    <property type="term" value="P:circadian rhythm"/>
    <property type="evidence" value="ECO:0007669"/>
    <property type="project" value="InterPro"/>
</dbReference>
<evidence type="ECO:0000259" key="1">
    <source>
        <dbReference type="PROSITE" id="PS51431"/>
    </source>
</evidence>
<evidence type="ECO:0000313" key="3">
    <source>
        <dbReference type="Proteomes" id="UP000300879"/>
    </source>
</evidence>
<dbReference type="GO" id="GO:0015035">
    <property type="term" value="F:protein-disulfide reductase activity"/>
    <property type="evidence" value="ECO:0007669"/>
    <property type="project" value="InterPro"/>
</dbReference>
<sequence length="132" mass="15241">MTDHVIVLIDGVCHLCQGLTRFIIKRDPEGRFRFASQQSDIGQELLLAGGLSPELNNTVIVIEGGTYYTKSAAALRIAKRLPLPWPLFYVFVMVPPFIRNPVYQWVANNRYRWFGKSEECMIPTPEIRRRFL</sequence>
<protein>
    <recommendedName>
        <fullName evidence="1">KaiA C-terminal domain-containing protein</fullName>
    </recommendedName>
</protein>
<dbReference type="EMBL" id="CP040396">
    <property type="protein sequence ID" value="QCT03993.1"/>
    <property type="molecule type" value="Genomic_DNA"/>
</dbReference>
<dbReference type="PANTHER" id="PTHR33639">
    <property type="entry name" value="THIOL-DISULFIDE OXIDOREDUCTASE DCC"/>
    <property type="match status" value="1"/>
</dbReference>
<dbReference type="PANTHER" id="PTHR33639:SF2">
    <property type="entry name" value="DUF393 DOMAIN-CONTAINING PROTEIN"/>
    <property type="match status" value="1"/>
</dbReference>
<dbReference type="KEGG" id="palo:E6C60_3282"/>
<proteinExistence type="predicted"/>